<feature type="region of interest" description="Disordered" evidence="1">
    <location>
        <begin position="120"/>
        <end position="169"/>
    </location>
</feature>
<gene>
    <name evidence="3" type="ORF">M011DRAFT_245964</name>
</gene>
<evidence type="ECO:0000256" key="1">
    <source>
        <dbReference type="SAM" id="MobiDB-lite"/>
    </source>
</evidence>
<evidence type="ECO:0000313" key="3">
    <source>
        <dbReference type="EMBL" id="KAF2743080.1"/>
    </source>
</evidence>
<dbReference type="AlphaFoldDB" id="A0A6A6V0A2"/>
<evidence type="ECO:0000259" key="2">
    <source>
        <dbReference type="PROSITE" id="PS50206"/>
    </source>
</evidence>
<dbReference type="Gene3D" id="3.40.250.10">
    <property type="entry name" value="Rhodanese-like domain"/>
    <property type="match status" value="1"/>
</dbReference>
<feature type="compositionally biased region" description="Basic and acidic residues" evidence="1">
    <location>
        <begin position="120"/>
        <end position="133"/>
    </location>
</feature>
<reference evidence="3" key="1">
    <citation type="journal article" date="2020" name="Stud. Mycol.">
        <title>101 Dothideomycetes genomes: a test case for predicting lifestyles and emergence of pathogens.</title>
        <authorList>
            <person name="Haridas S."/>
            <person name="Albert R."/>
            <person name="Binder M."/>
            <person name="Bloem J."/>
            <person name="Labutti K."/>
            <person name="Salamov A."/>
            <person name="Andreopoulos B."/>
            <person name="Baker S."/>
            <person name="Barry K."/>
            <person name="Bills G."/>
            <person name="Bluhm B."/>
            <person name="Cannon C."/>
            <person name="Castanera R."/>
            <person name="Culley D."/>
            <person name="Daum C."/>
            <person name="Ezra D."/>
            <person name="Gonzalez J."/>
            <person name="Henrissat B."/>
            <person name="Kuo A."/>
            <person name="Liang C."/>
            <person name="Lipzen A."/>
            <person name="Lutzoni F."/>
            <person name="Magnuson J."/>
            <person name="Mondo S."/>
            <person name="Nolan M."/>
            <person name="Ohm R."/>
            <person name="Pangilinan J."/>
            <person name="Park H.-J."/>
            <person name="Ramirez L."/>
            <person name="Alfaro M."/>
            <person name="Sun H."/>
            <person name="Tritt A."/>
            <person name="Yoshinaga Y."/>
            <person name="Zwiers L.-H."/>
            <person name="Turgeon B."/>
            <person name="Goodwin S."/>
            <person name="Spatafora J."/>
            <person name="Crous P."/>
            <person name="Grigoriev I."/>
        </authorList>
    </citation>
    <scope>NUCLEOTIDE SEQUENCE</scope>
    <source>
        <strain evidence="3">CBS 119925</strain>
    </source>
</reference>
<dbReference type="PROSITE" id="PS50206">
    <property type="entry name" value="RHODANESE_3"/>
    <property type="match status" value="1"/>
</dbReference>
<dbReference type="InterPro" id="IPR001763">
    <property type="entry name" value="Rhodanese-like_dom"/>
</dbReference>
<feature type="domain" description="Rhodanese" evidence="2">
    <location>
        <begin position="26"/>
        <end position="97"/>
    </location>
</feature>
<dbReference type="SUPFAM" id="SSF52821">
    <property type="entry name" value="Rhodanese/Cell cycle control phosphatase"/>
    <property type="match status" value="1"/>
</dbReference>
<name>A0A6A6V0A2_9PLEO</name>
<keyword evidence="4" id="KW-1185">Reference proteome</keyword>
<protein>
    <recommendedName>
        <fullName evidence="2">Rhodanese domain-containing protein</fullName>
    </recommendedName>
</protein>
<dbReference type="EMBL" id="MU006600">
    <property type="protein sequence ID" value="KAF2743080.1"/>
    <property type="molecule type" value="Genomic_DNA"/>
</dbReference>
<organism evidence="3 4">
    <name type="scientific">Sporormia fimetaria CBS 119925</name>
    <dbReference type="NCBI Taxonomy" id="1340428"/>
    <lineage>
        <taxon>Eukaryota</taxon>
        <taxon>Fungi</taxon>
        <taxon>Dikarya</taxon>
        <taxon>Ascomycota</taxon>
        <taxon>Pezizomycotina</taxon>
        <taxon>Dothideomycetes</taxon>
        <taxon>Pleosporomycetidae</taxon>
        <taxon>Pleosporales</taxon>
        <taxon>Sporormiaceae</taxon>
        <taxon>Sporormia</taxon>
    </lineage>
</organism>
<accession>A0A6A6V0A2</accession>
<dbReference type="InterPro" id="IPR036873">
    <property type="entry name" value="Rhodanese-like_dom_sf"/>
</dbReference>
<dbReference type="OrthoDB" id="5384138at2759"/>
<dbReference type="Proteomes" id="UP000799440">
    <property type="component" value="Unassembled WGS sequence"/>
</dbReference>
<proteinExistence type="predicted"/>
<sequence length="169" mass="18474">MGAIHLRIMGPQQADSVIKGIHKQDPAAFEDSKIMKADLVVFYCSLAQARSPAAADAYKKLRQELSKNKPLLKPAQKIVVLEGGIAAYSEVNGSKTKLTEWGKFPSKDIWEFKQVVPLKGDAEGNVKPNDTKRQTKMASTPGGDHDEHPEPNLSMGQSKRAPQPTGGRR</sequence>
<evidence type="ECO:0000313" key="4">
    <source>
        <dbReference type="Proteomes" id="UP000799440"/>
    </source>
</evidence>